<accession>A0ABD2PGX3</accession>
<evidence type="ECO:0000313" key="1">
    <source>
        <dbReference type="EMBL" id="KAL3290254.1"/>
    </source>
</evidence>
<comment type="caution">
    <text evidence="1">The sequence shown here is derived from an EMBL/GenBank/DDBJ whole genome shotgun (WGS) entry which is preliminary data.</text>
</comment>
<dbReference type="EMBL" id="JABFTP020000186">
    <property type="protein sequence ID" value="KAL3290254.1"/>
    <property type="molecule type" value="Genomic_DNA"/>
</dbReference>
<sequence length="354" mass="41317">MENQKPACLRRSSDTDLLRLTENNTQYEFELRDVTSEDLSIQLVIDSLFGINFSELLMENNSISANGSSYGLNLEGVYEEEPNDFERNIEHYVIVSKYGLSTKTKCFCGSDKAIPSSSSCTELSKREESTGKRIHRVESCFELRKYSEDIDFICMKHVNDVRTLRPYKEACHIYEMFIRQPTTDEAFADAEFLFQMNYPYFWEHICETYNIFPDPEQIAKERDCKVNIIQSCKCLLQEENIQRIHGKKNSDLLKTKLKFGGKNKDLQKDFETACNYMRKEYPFLFTTLIRKYKVSKCVADKLNIEKNRRGVISLTGFPHEVLSQRDDQYSVDHEWLESCEENDEDTSSPSDSIE</sequence>
<reference evidence="1 2" key="1">
    <citation type="journal article" date="2021" name="BMC Biol.">
        <title>Horizontally acquired antibacterial genes associated with adaptive radiation of ladybird beetles.</title>
        <authorList>
            <person name="Li H.S."/>
            <person name="Tang X.F."/>
            <person name="Huang Y.H."/>
            <person name="Xu Z.Y."/>
            <person name="Chen M.L."/>
            <person name="Du X.Y."/>
            <person name="Qiu B.Y."/>
            <person name="Chen P.T."/>
            <person name="Zhang W."/>
            <person name="Slipinski A."/>
            <person name="Escalona H.E."/>
            <person name="Waterhouse R.M."/>
            <person name="Zwick A."/>
            <person name="Pang H."/>
        </authorList>
    </citation>
    <scope>NUCLEOTIDE SEQUENCE [LARGE SCALE GENOMIC DNA]</scope>
    <source>
        <strain evidence="1">SYSU2018</strain>
    </source>
</reference>
<keyword evidence="2" id="KW-1185">Reference proteome</keyword>
<proteinExistence type="predicted"/>
<organism evidence="1 2">
    <name type="scientific">Cryptolaemus montrouzieri</name>
    <dbReference type="NCBI Taxonomy" id="559131"/>
    <lineage>
        <taxon>Eukaryota</taxon>
        <taxon>Metazoa</taxon>
        <taxon>Ecdysozoa</taxon>
        <taxon>Arthropoda</taxon>
        <taxon>Hexapoda</taxon>
        <taxon>Insecta</taxon>
        <taxon>Pterygota</taxon>
        <taxon>Neoptera</taxon>
        <taxon>Endopterygota</taxon>
        <taxon>Coleoptera</taxon>
        <taxon>Polyphaga</taxon>
        <taxon>Cucujiformia</taxon>
        <taxon>Coccinelloidea</taxon>
        <taxon>Coccinellidae</taxon>
        <taxon>Scymninae</taxon>
        <taxon>Scymnini</taxon>
        <taxon>Cryptolaemus</taxon>
    </lineage>
</organism>
<protein>
    <submittedName>
        <fullName evidence="1">Uncharacterized protein</fullName>
    </submittedName>
</protein>
<name>A0ABD2PGX3_9CUCU</name>
<dbReference type="Proteomes" id="UP001516400">
    <property type="component" value="Unassembled WGS sequence"/>
</dbReference>
<evidence type="ECO:0000313" key="2">
    <source>
        <dbReference type="Proteomes" id="UP001516400"/>
    </source>
</evidence>
<gene>
    <name evidence="1" type="ORF">HHI36_023604</name>
</gene>
<dbReference type="AlphaFoldDB" id="A0ABD2PGX3"/>